<reference evidence="2 3" key="1">
    <citation type="submission" date="2020-02" db="EMBL/GenBank/DDBJ databases">
        <title>Identification and distribution of gene clusters putatively required for synthesis of sphingolipid metabolism inhibitors in phylogenetically diverse species of the filamentous fungus Fusarium.</title>
        <authorList>
            <person name="Kim H.-S."/>
            <person name="Busman M."/>
            <person name="Brown D.W."/>
            <person name="Divon H."/>
            <person name="Uhlig S."/>
            <person name="Proctor R.H."/>
        </authorList>
    </citation>
    <scope>NUCLEOTIDE SEQUENCE [LARGE SCALE GENOMIC DNA]</scope>
    <source>
        <strain evidence="2 3">NRRL 2903</strain>
    </source>
</reference>
<keyword evidence="1" id="KW-0812">Transmembrane</keyword>
<dbReference type="Proteomes" id="UP000537989">
    <property type="component" value="Unassembled WGS sequence"/>
</dbReference>
<feature type="transmembrane region" description="Helical" evidence="1">
    <location>
        <begin position="113"/>
        <end position="132"/>
    </location>
</feature>
<organism evidence="2 3">
    <name type="scientific">Fusarium austroamericanum</name>
    <dbReference type="NCBI Taxonomy" id="282268"/>
    <lineage>
        <taxon>Eukaryota</taxon>
        <taxon>Fungi</taxon>
        <taxon>Dikarya</taxon>
        <taxon>Ascomycota</taxon>
        <taxon>Pezizomycotina</taxon>
        <taxon>Sordariomycetes</taxon>
        <taxon>Hypocreomycetidae</taxon>
        <taxon>Hypocreales</taxon>
        <taxon>Nectriaceae</taxon>
        <taxon>Fusarium</taxon>
    </lineage>
</organism>
<accession>A0AAN5YXJ1</accession>
<name>A0AAN5YXJ1_FUSAU</name>
<gene>
    <name evidence="2" type="ORF">FAUST_12034</name>
</gene>
<sequence>MKKLRLPAISQRKHHGHQNGYGMGMLNHGYVSMNEQPFNKSGAASPGLQGSPTQMGMNDRLSEPWEPGFWKRFPVKGFSSWLFSLISTIVAVVVLVLSDQTPVDDWDSRMQPTVWLALTSTISGAFLAHALAEGAALSFWRQACKSSTLPNLEAIYASSTSLLDAVCNLAKLRSKRLGFASIVVTLSMLRNPLIQRATSTTTQYSTVRESVNFPIARELPFGYGATLSGRNTDMFFLTQHFSKIAQSYSSRDEIRVYNSSCNNCTGTVQGFGFAVNCTEKSQRFDMSTEISSPMMTKGGDYLFQLNVTEYKGMEIYSSKNGSRLRFTTLWKATPNCKGDLNIQTCDLTAGITEYPIITEGEKVKLQGTWHDDVFIESRHMIPMGVGKANILGGFSKILSSVFMSYAFMKRTTLWGTELLTSGLPATQYMTLNGSEPSCMDTWTNPMENIIEAAREISFRASMQYAAENTTNTQTTEFKKNIMQSVYETDYSKMAIALLVSMAGMLATLQLFWGFWELGRRVSLNPFEVVIAFLGMPETHPVMGKIDPNMNVGNILKSTESIGPVRYGVWNVNGRPRLGFAQAEVVRSPKNSERFIY</sequence>
<dbReference type="EMBL" id="JAAMOD010000739">
    <property type="protein sequence ID" value="KAF5227038.1"/>
    <property type="molecule type" value="Genomic_DNA"/>
</dbReference>
<feature type="transmembrane region" description="Helical" evidence="1">
    <location>
        <begin position="78"/>
        <end position="98"/>
    </location>
</feature>
<evidence type="ECO:0000313" key="3">
    <source>
        <dbReference type="Proteomes" id="UP000537989"/>
    </source>
</evidence>
<dbReference type="Pfam" id="PF11374">
    <property type="entry name" value="DUF3176"/>
    <property type="match status" value="1"/>
</dbReference>
<dbReference type="PANTHER" id="PTHR37576">
    <property type="entry name" value="DEFECT AT LOW TEMPERATURE PROTEIN 1"/>
    <property type="match status" value="1"/>
</dbReference>
<evidence type="ECO:0000256" key="1">
    <source>
        <dbReference type="SAM" id="Phobius"/>
    </source>
</evidence>
<keyword evidence="1" id="KW-1133">Transmembrane helix</keyword>
<keyword evidence="3" id="KW-1185">Reference proteome</keyword>
<protein>
    <submittedName>
        <fullName evidence="2">Uncharacterized protein</fullName>
    </submittedName>
</protein>
<comment type="caution">
    <text evidence="2">The sequence shown here is derived from an EMBL/GenBank/DDBJ whole genome shotgun (WGS) entry which is preliminary data.</text>
</comment>
<dbReference type="InterPro" id="IPR021514">
    <property type="entry name" value="DUF3176"/>
</dbReference>
<evidence type="ECO:0000313" key="2">
    <source>
        <dbReference type="EMBL" id="KAF5227038.1"/>
    </source>
</evidence>
<dbReference type="AlphaFoldDB" id="A0AAN5YXJ1"/>
<feature type="transmembrane region" description="Helical" evidence="1">
    <location>
        <begin position="493"/>
        <end position="515"/>
    </location>
</feature>
<proteinExistence type="predicted"/>
<keyword evidence="1" id="KW-0472">Membrane</keyword>
<dbReference type="PANTHER" id="PTHR37576:SF2">
    <property type="entry name" value="DEFECT AT LOW TEMPERATURE PROTEIN 1"/>
    <property type="match status" value="1"/>
</dbReference>